<feature type="binding site" evidence="10">
    <location>
        <position position="903"/>
    </location>
    <ligand>
        <name>Zn(2+)</name>
        <dbReference type="ChEBI" id="CHEBI:29105"/>
    </ligand>
</feature>
<dbReference type="Proteomes" id="UP000247612">
    <property type="component" value="Unassembled WGS sequence"/>
</dbReference>
<comment type="subunit">
    <text evidence="10">Monomer.</text>
</comment>
<dbReference type="PROSITE" id="PS00178">
    <property type="entry name" value="AA_TRNA_LIGASE_I"/>
    <property type="match status" value="1"/>
</dbReference>
<dbReference type="Pfam" id="PF08264">
    <property type="entry name" value="Anticodon_1"/>
    <property type="match status" value="1"/>
</dbReference>
<dbReference type="Gene3D" id="1.10.10.830">
    <property type="entry name" value="Ile-tRNA synthetase CP2 domain-like"/>
    <property type="match status" value="1"/>
</dbReference>
<feature type="binding site" evidence="10">
    <location>
        <position position="884"/>
    </location>
    <ligand>
        <name>Zn(2+)</name>
        <dbReference type="ChEBI" id="CHEBI:29105"/>
    </ligand>
</feature>
<evidence type="ECO:0000256" key="3">
    <source>
        <dbReference type="ARBA" id="ARBA00022598"/>
    </source>
</evidence>
<dbReference type="PANTHER" id="PTHR42765">
    <property type="entry name" value="SOLEUCYL-TRNA SYNTHETASE"/>
    <property type="match status" value="1"/>
</dbReference>
<keyword evidence="2 10" id="KW-0963">Cytoplasm</keyword>
<dbReference type="NCBIfam" id="TIGR00392">
    <property type="entry name" value="ileS"/>
    <property type="match status" value="1"/>
</dbReference>
<evidence type="ECO:0000256" key="4">
    <source>
        <dbReference type="ARBA" id="ARBA00022741"/>
    </source>
</evidence>
<dbReference type="PRINTS" id="PR00984">
    <property type="entry name" value="TRNASYNTHILE"/>
</dbReference>
<dbReference type="GO" id="GO:0005524">
    <property type="term" value="F:ATP binding"/>
    <property type="evidence" value="ECO:0007669"/>
    <property type="project" value="UniProtKB-UniRule"/>
</dbReference>
<comment type="domain">
    <text evidence="10">IleRS has two distinct active sites: one for aminoacylation and one for editing. The misactivated valine is translocated from the active site to the editing site, which sterically excludes the correctly activated isoleucine. The single editing site contains two valyl binding pockets, one specific for each substrate (Val-AMP or Val-tRNA(Ile)).</text>
</comment>
<evidence type="ECO:0000256" key="5">
    <source>
        <dbReference type="ARBA" id="ARBA00022840"/>
    </source>
</evidence>
<evidence type="ECO:0000256" key="6">
    <source>
        <dbReference type="ARBA" id="ARBA00022917"/>
    </source>
</evidence>
<dbReference type="PANTHER" id="PTHR42765:SF1">
    <property type="entry name" value="ISOLEUCINE--TRNA LIGASE, MITOCHONDRIAL"/>
    <property type="match status" value="1"/>
</dbReference>
<sequence length="917" mass="105008">MDFKDTLLMPKTEFEMRGKLPSKEPKFQERWESMHLYEKMLEKRAGAEDFVLHDGPPYANGAMHIGHALNKTLKDIINRSKFMEGYRVDFVPGWDTHGLPIENAMQKLGYDRKKMELAEFRKHCYDYAMEQVANQMKDQKALGTVADYDHPYITLQKEFESRQIEIFGKMAMDGLIYKGLKPVYWSPSSESALAEAEIEYHDIKSPTIFVKFNVEDGKGLLNPETDSFVIWTTTPWTIPANLAICLNERLEYALVKSEKGNLVVLKELVDSLWEKFGLQEKEILKTFKGKELEMITTKHPFYDRTSVIILGDHVTAEAGTGCVHTAPGHGMDDFIVGCKYGLPALCPVDEHGCLTAEAGDFLKGQFVDDANKTVVMKLDELGALMKMEWITHSYPHDWRTKKPIIFRATDQWFASIDKIREKLLEQIKEVKWTPAWGETRLYNMIRDRGDWCISRQRAWGVPIPIFYAEDNTPIMDEKVFKHVAGLFREFGSNVWFEREAKDLLPAGFTHPGSPNNQFRKELDTMDVWFDSGSSHTGVLVERGMKFPSDLYLEGSDQYRGWFNSSLIIAVAMYGVAPYRQVLSHGFILDGKGEKMSKSGGNSVSPEKVMKQYGADILRLWGASIDYQADVRVSDDILKQCAENYRKVRNTFRFLLANINPEDFTEHELVAVKDLTDIDQYMIIKLNEVIEEVIKSYDEFDFANVTSTLTNYMTNELSAYYLDFTKDILYIEAKNDPRRRQVQSVLAMCCDALLRLWAPILVHTAEEINDFFKPGSESIHLQTFPKAVEMENAEAIKAKMERLLLIRSDIFKALEEARAEKIIGKSLEAKVLVNLSEEDAKIVDEMLGGKFAQWLIVSEAVLTNTALKAYEVCSVAVEKMDGIVCPRCWTVHNDTNEHGLCDRCAEVVKREYPEFKPE</sequence>
<dbReference type="EMBL" id="QJKH01000008">
    <property type="protein sequence ID" value="PXX78219.1"/>
    <property type="molecule type" value="Genomic_DNA"/>
</dbReference>
<dbReference type="HAMAP" id="MF_02002">
    <property type="entry name" value="Ile_tRNA_synth_type1"/>
    <property type="match status" value="1"/>
</dbReference>
<dbReference type="InterPro" id="IPR033708">
    <property type="entry name" value="Anticodon_Ile_BEm"/>
</dbReference>
<dbReference type="SUPFAM" id="SSF52374">
    <property type="entry name" value="Nucleotidylyl transferase"/>
    <property type="match status" value="1"/>
</dbReference>
<evidence type="ECO:0000256" key="2">
    <source>
        <dbReference type="ARBA" id="ARBA00022490"/>
    </source>
</evidence>
<gene>
    <name evidence="10" type="primary">ileS</name>
    <name evidence="13" type="ORF">DES51_108146</name>
</gene>
<keyword evidence="10" id="KW-0862">Zinc</keyword>
<feature type="short sequence motif" description="'KMSKS' region" evidence="10">
    <location>
        <begin position="594"/>
        <end position="598"/>
    </location>
</feature>
<dbReference type="OrthoDB" id="9810365at2"/>
<feature type="domain" description="Methionyl/Valyl/Leucyl/Isoleucyl-tRNA synthetase anticodon-binding" evidence="12">
    <location>
        <begin position="678"/>
        <end position="831"/>
    </location>
</feature>
<dbReference type="InterPro" id="IPR050081">
    <property type="entry name" value="Ile-tRNA_ligase"/>
</dbReference>
<evidence type="ECO:0000256" key="10">
    <source>
        <dbReference type="HAMAP-Rule" id="MF_02002"/>
    </source>
</evidence>
<dbReference type="SUPFAM" id="SSF47323">
    <property type="entry name" value="Anticodon-binding domain of a subclass of class I aminoacyl-tRNA synthetases"/>
    <property type="match status" value="1"/>
</dbReference>
<dbReference type="GO" id="GO:0000049">
    <property type="term" value="F:tRNA binding"/>
    <property type="evidence" value="ECO:0007669"/>
    <property type="project" value="InterPro"/>
</dbReference>
<comment type="caution">
    <text evidence="13">The sequence shown here is derived from an EMBL/GenBank/DDBJ whole genome shotgun (WGS) entry which is preliminary data.</text>
</comment>
<reference evidence="13 14" key="1">
    <citation type="submission" date="2018-05" db="EMBL/GenBank/DDBJ databases">
        <title>Genomic Encyclopedia of Type Strains, Phase IV (KMG-IV): sequencing the most valuable type-strain genomes for metagenomic binning, comparative biology and taxonomic classification.</title>
        <authorList>
            <person name="Goeker M."/>
        </authorList>
    </citation>
    <scope>NUCLEOTIDE SEQUENCE [LARGE SCALE GENOMIC DNA]</scope>
    <source>
        <strain evidence="13 14">JC118</strain>
    </source>
</reference>
<feature type="binding site" evidence="10">
    <location>
        <position position="900"/>
    </location>
    <ligand>
        <name>Zn(2+)</name>
        <dbReference type="ChEBI" id="CHEBI:29105"/>
    </ligand>
</feature>
<dbReference type="Gene3D" id="3.90.740.10">
    <property type="entry name" value="Valyl/Leucyl/Isoleucyl-tRNA synthetase, editing domain"/>
    <property type="match status" value="1"/>
</dbReference>
<organism evidence="13 14">
    <name type="scientific">Dielma fastidiosa</name>
    <dbReference type="NCBI Taxonomy" id="1034346"/>
    <lineage>
        <taxon>Bacteria</taxon>
        <taxon>Bacillati</taxon>
        <taxon>Bacillota</taxon>
        <taxon>Erysipelotrichia</taxon>
        <taxon>Erysipelotrichales</taxon>
        <taxon>Erysipelotrichaceae</taxon>
        <taxon>Dielma</taxon>
    </lineage>
</organism>
<dbReference type="FunFam" id="1.10.10.830:FF:000001">
    <property type="entry name" value="Isoleucine--tRNA ligase"/>
    <property type="match status" value="1"/>
</dbReference>
<evidence type="ECO:0000313" key="14">
    <source>
        <dbReference type="Proteomes" id="UP000247612"/>
    </source>
</evidence>
<dbReference type="EC" id="6.1.1.5" evidence="10"/>
<proteinExistence type="inferred from homology"/>
<keyword evidence="10" id="KW-0479">Metal-binding</keyword>
<dbReference type="Gene3D" id="3.40.50.620">
    <property type="entry name" value="HUPs"/>
    <property type="match status" value="2"/>
</dbReference>
<dbReference type="InterPro" id="IPR023585">
    <property type="entry name" value="Ile-tRNA-ligase_type1"/>
</dbReference>
<evidence type="ECO:0000256" key="7">
    <source>
        <dbReference type="ARBA" id="ARBA00023146"/>
    </source>
</evidence>
<dbReference type="InterPro" id="IPR002301">
    <property type="entry name" value="Ile-tRNA-ligase"/>
</dbReference>
<name>A0A318KKB1_9FIRM</name>
<comment type="cofactor">
    <cofactor evidence="10">
        <name>Zn(2+)</name>
        <dbReference type="ChEBI" id="CHEBI:29105"/>
    </cofactor>
    <text evidence="10">Binds 1 zinc ion per subunit.</text>
</comment>
<dbReference type="GO" id="GO:0005829">
    <property type="term" value="C:cytosol"/>
    <property type="evidence" value="ECO:0007669"/>
    <property type="project" value="TreeGrafter"/>
</dbReference>
<dbReference type="CDD" id="cd07960">
    <property type="entry name" value="Anticodon_Ia_Ile_BEm"/>
    <property type="match status" value="1"/>
</dbReference>
<evidence type="ECO:0000256" key="9">
    <source>
        <dbReference type="ARBA" id="ARBA00048359"/>
    </source>
</evidence>
<dbReference type="FunFam" id="3.90.740.10:FF:000006">
    <property type="entry name" value="Isoleucine--tRNA ligase"/>
    <property type="match status" value="1"/>
</dbReference>
<comment type="function">
    <text evidence="8 10">Catalyzes the attachment of isoleucine to tRNA(Ile). As IleRS can inadvertently accommodate and process structurally similar amino acids such as valine, to avoid such errors it has two additional distinct tRNA(Ile)-dependent editing activities. One activity is designated as 'pretransfer' editing and involves the hydrolysis of activated Val-AMP. The other activity is designated 'posttransfer' editing and involves deacylation of mischarged Val-tRNA(Ile).</text>
</comment>
<comment type="similarity">
    <text evidence="1 10">Belongs to the class-I aminoacyl-tRNA synthetase family. IleS type 1 subfamily.</text>
</comment>
<evidence type="ECO:0000256" key="8">
    <source>
        <dbReference type="ARBA" id="ARBA00025217"/>
    </source>
</evidence>
<dbReference type="InterPro" id="IPR001412">
    <property type="entry name" value="aa-tRNA-synth_I_CS"/>
</dbReference>
<keyword evidence="6 10" id="KW-0648">Protein biosynthesis</keyword>
<feature type="short sequence motif" description="'HIGH' region" evidence="10">
    <location>
        <begin position="57"/>
        <end position="67"/>
    </location>
</feature>
<dbReference type="GO" id="GO:0008270">
    <property type="term" value="F:zinc ion binding"/>
    <property type="evidence" value="ECO:0007669"/>
    <property type="project" value="UniProtKB-UniRule"/>
</dbReference>
<feature type="binding site" evidence="10">
    <location>
        <position position="553"/>
    </location>
    <ligand>
        <name>L-isoleucyl-5'-AMP</name>
        <dbReference type="ChEBI" id="CHEBI:178002"/>
    </ligand>
</feature>
<dbReference type="CDD" id="cd00818">
    <property type="entry name" value="IleRS_core"/>
    <property type="match status" value="1"/>
</dbReference>
<dbReference type="STRING" id="1034346.GCA_000313565_00451"/>
<feature type="binding site" evidence="10">
    <location>
        <position position="887"/>
    </location>
    <ligand>
        <name>Zn(2+)</name>
        <dbReference type="ChEBI" id="CHEBI:29105"/>
    </ligand>
</feature>
<keyword evidence="5 10" id="KW-0067">ATP-binding</keyword>
<feature type="binding site" evidence="10">
    <location>
        <position position="597"/>
    </location>
    <ligand>
        <name>ATP</name>
        <dbReference type="ChEBI" id="CHEBI:30616"/>
    </ligand>
</feature>
<dbReference type="InterPro" id="IPR009080">
    <property type="entry name" value="tRNAsynth_Ia_anticodon-bd"/>
</dbReference>
<keyword evidence="14" id="KW-1185">Reference proteome</keyword>
<dbReference type="InterPro" id="IPR014729">
    <property type="entry name" value="Rossmann-like_a/b/a_fold"/>
</dbReference>
<dbReference type="FunFam" id="3.40.50.620:FF:000152">
    <property type="entry name" value="Isoleucine--tRNA ligase"/>
    <property type="match status" value="1"/>
</dbReference>
<dbReference type="GO" id="GO:0006428">
    <property type="term" value="P:isoleucyl-tRNA aminoacylation"/>
    <property type="evidence" value="ECO:0007669"/>
    <property type="project" value="UniProtKB-UniRule"/>
</dbReference>
<dbReference type="RefSeq" id="WP_022936755.1">
    <property type="nucleotide sequence ID" value="NZ_CABKRQ010000001.1"/>
</dbReference>
<feature type="domain" description="Aminoacyl-tRNA synthetase class Ia" evidence="11">
    <location>
        <begin position="27"/>
        <end position="633"/>
    </location>
</feature>
<dbReference type="Pfam" id="PF00133">
    <property type="entry name" value="tRNA-synt_1"/>
    <property type="match status" value="1"/>
</dbReference>
<dbReference type="InterPro" id="IPR009008">
    <property type="entry name" value="Val/Leu/Ile-tRNA-synth_edit"/>
</dbReference>
<dbReference type="InterPro" id="IPR002300">
    <property type="entry name" value="aa-tRNA-synth_Ia"/>
</dbReference>
<comment type="catalytic activity">
    <reaction evidence="9 10">
        <text>tRNA(Ile) + L-isoleucine + ATP = L-isoleucyl-tRNA(Ile) + AMP + diphosphate</text>
        <dbReference type="Rhea" id="RHEA:11060"/>
        <dbReference type="Rhea" id="RHEA-COMP:9666"/>
        <dbReference type="Rhea" id="RHEA-COMP:9695"/>
        <dbReference type="ChEBI" id="CHEBI:30616"/>
        <dbReference type="ChEBI" id="CHEBI:33019"/>
        <dbReference type="ChEBI" id="CHEBI:58045"/>
        <dbReference type="ChEBI" id="CHEBI:78442"/>
        <dbReference type="ChEBI" id="CHEBI:78528"/>
        <dbReference type="ChEBI" id="CHEBI:456215"/>
        <dbReference type="EC" id="6.1.1.5"/>
    </reaction>
</comment>
<evidence type="ECO:0000259" key="12">
    <source>
        <dbReference type="Pfam" id="PF08264"/>
    </source>
</evidence>
<evidence type="ECO:0000259" key="11">
    <source>
        <dbReference type="Pfam" id="PF00133"/>
    </source>
</evidence>
<keyword evidence="7 10" id="KW-0030">Aminoacyl-tRNA synthetase</keyword>
<dbReference type="GO" id="GO:0004822">
    <property type="term" value="F:isoleucine-tRNA ligase activity"/>
    <property type="evidence" value="ECO:0007669"/>
    <property type="project" value="UniProtKB-UniRule"/>
</dbReference>
<dbReference type="SUPFAM" id="SSF50677">
    <property type="entry name" value="ValRS/IleRS/LeuRS editing domain"/>
    <property type="match status" value="1"/>
</dbReference>
<protein>
    <recommendedName>
        <fullName evidence="10">Isoleucine--tRNA ligase</fullName>
        <ecNumber evidence="10">6.1.1.5</ecNumber>
    </recommendedName>
    <alternativeName>
        <fullName evidence="10">Isoleucyl-tRNA synthetase</fullName>
        <shortName evidence="10">IleRS</shortName>
    </alternativeName>
</protein>
<keyword evidence="3 10" id="KW-0436">Ligase</keyword>
<dbReference type="AlphaFoldDB" id="A0A318KKB1"/>
<comment type="subcellular location">
    <subcellularLocation>
        <location evidence="10">Cytoplasm</location>
    </subcellularLocation>
</comment>
<evidence type="ECO:0000256" key="1">
    <source>
        <dbReference type="ARBA" id="ARBA00006887"/>
    </source>
</evidence>
<dbReference type="InterPro" id="IPR013155">
    <property type="entry name" value="M/V/L/I-tRNA-synth_anticd-bd"/>
</dbReference>
<accession>A0A318KKB1</accession>
<dbReference type="GO" id="GO:0002161">
    <property type="term" value="F:aminoacyl-tRNA deacylase activity"/>
    <property type="evidence" value="ECO:0007669"/>
    <property type="project" value="InterPro"/>
</dbReference>
<dbReference type="Gene3D" id="1.10.730.20">
    <property type="match status" value="1"/>
</dbReference>
<keyword evidence="4 10" id="KW-0547">Nucleotide-binding</keyword>
<evidence type="ECO:0000313" key="13">
    <source>
        <dbReference type="EMBL" id="PXX78219.1"/>
    </source>
</evidence>